<evidence type="ECO:0000259" key="5">
    <source>
        <dbReference type="PROSITE" id="PS50081"/>
    </source>
</evidence>
<dbReference type="InterPro" id="IPR046349">
    <property type="entry name" value="C1-like_sf"/>
</dbReference>
<sequence>MSSVDYPLPSLFICLVVKLEAAHLFPEKTIGETTYLIIDNSYISDVEYENTSNSHHLRSVLGCNNKEGERSDHYCWACRSYKIGTTYFYYCNACNNYYHKECVESPPIFFSSYHPKYPLQLLKYDGGIRRDCLSCGLEIYGLVYHSSISDLFMDPLCARKQEFSTIHNLERHEHTLHYFPRKAPLTCDVCASDDTKNCFYSCLQCDFIVHGRCINLPHVIRISCHNHRLSFTSSLPFGNSWFCGVCRRKMDENYGSYYCTKSCAYAVHTNCATLLDVWAGKELKDKPELEDDNIKPSFEEMGDGIIRHFRHAHHRMRLIEDIEGVFDAKQQYCQACTLPLNDGNVYTCMECDFVLHETCTNLPRIKHIEHRHRLVLVTGESSFYCRFCYRYSCGFGYTCGEGCLDYYLDVRCASLSQLVDHPSHPHPFFLFYQREFCQQCSACESTQKISLNCIERDFVLCCRCASLPYKVKYEHDEHMLTLSYDKIASGPCWCQICEETTDPKKGYYTCSECRVTFHTECVLGNDIYLKEGRELYTYYGRKVDIIPNNRLSRPICHGCRKRCQYSVVFKNYLGNIFCSSMEVMYSR</sequence>
<dbReference type="OrthoDB" id="938199at2759"/>
<dbReference type="GO" id="GO:0008270">
    <property type="term" value="F:zinc ion binding"/>
    <property type="evidence" value="ECO:0007669"/>
    <property type="project" value="UniProtKB-KW"/>
</dbReference>
<evidence type="ECO:0000313" key="6">
    <source>
        <dbReference type="EMBL" id="KAG2302990.1"/>
    </source>
</evidence>
<evidence type="ECO:0000313" key="7">
    <source>
        <dbReference type="Proteomes" id="UP000886595"/>
    </source>
</evidence>
<dbReference type="PROSITE" id="PS50081">
    <property type="entry name" value="ZF_DAG_PE_2"/>
    <property type="match status" value="1"/>
</dbReference>
<gene>
    <name evidence="6" type="ORF">Bca52824_031641</name>
</gene>
<feature type="domain" description="Phorbol-ester/DAG-type" evidence="5">
    <location>
        <begin position="171"/>
        <end position="224"/>
    </location>
</feature>
<evidence type="ECO:0000256" key="4">
    <source>
        <dbReference type="ARBA" id="ARBA00022833"/>
    </source>
</evidence>
<keyword evidence="3" id="KW-0863">Zinc-finger</keyword>
<name>A0A8X7SAG1_BRACI</name>
<proteinExistence type="predicted"/>
<dbReference type="AlphaFoldDB" id="A0A8X7SAG1"/>
<organism evidence="6 7">
    <name type="scientific">Brassica carinata</name>
    <name type="common">Ethiopian mustard</name>
    <name type="synonym">Abyssinian cabbage</name>
    <dbReference type="NCBI Taxonomy" id="52824"/>
    <lineage>
        <taxon>Eukaryota</taxon>
        <taxon>Viridiplantae</taxon>
        <taxon>Streptophyta</taxon>
        <taxon>Embryophyta</taxon>
        <taxon>Tracheophyta</taxon>
        <taxon>Spermatophyta</taxon>
        <taxon>Magnoliopsida</taxon>
        <taxon>eudicotyledons</taxon>
        <taxon>Gunneridae</taxon>
        <taxon>Pentapetalae</taxon>
        <taxon>rosids</taxon>
        <taxon>malvids</taxon>
        <taxon>Brassicales</taxon>
        <taxon>Brassicaceae</taxon>
        <taxon>Brassiceae</taxon>
        <taxon>Brassica</taxon>
    </lineage>
</organism>
<dbReference type="InterPro" id="IPR004146">
    <property type="entry name" value="DC1"/>
</dbReference>
<evidence type="ECO:0000256" key="1">
    <source>
        <dbReference type="ARBA" id="ARBA00022723"/>
    </source>
</evidence>
<dbReference type="EMBL" id="JAAMPC010000007">
    <property type="protein sequence ID" value="KAG2302990.1"/>
    <property type="molecule type" value="Genomic_DNA"/>
</dbReference>
<keyword evidence="4" id="KW-0862">Zinc</keyword>
<accession>A0A8X7SAG1</accession>
<dbReference type="InterPro" id="IPR002219">
    <property type="entry name" value="PKC_DAG/PE"/>
</dbReference>
<dbReference type="InterPro" id="IPR001965">
    <property type="entry name" value="Znf_PHD"/>
</dbReference>
<keyword evidence="1" id="KW-0479">Metal-binding</keyword>
<reference evidence="6 7" key="1">
    <citation type="submission" date="2020-02" db="EMBL/GenBank/DDBJ databases">
        <authorList>
            <person name="Ma Q."/>
            <person name="Huang Y."/>
            <person name="Song X."/>
            <person name="Pei D."/>
        </authorList>
    </citation>
    <scope>NUCLEOTIDE SEQUENCE [LARGE SCALE GENOMIC DNA]</scope>
    <source>
        <strain evidence="6">Sxm20200214</strain>
        <tissue evidence="6">Leaf</tissue>
    </source>
</reference>
<dbReference type="SUPFAM" id="SSF57889">
    <property type="entry name" value="Cysteine-rich domain"/>
    <property type="match status" value="5"/>
</dbReference>
<dbReference type="Pfam" id="PF22926">
    <property type="entry name" value="C1-like_CT"/>
    <property type="match status" value="1"/>
</dbReference>
<dbReference type="PANTHER" id="PTHR32410">
    <property type="entry name" value="CYSTEINE/HISTIDINE-RICH C1 DOMAIN FAMILY PROTEIN"/>
    <property type="match status" value="1"/>
</dbReference>
<dbReference type="Pfam" id="PF03107">
    <property type="entry name" value="C1_2"/>
    <property type="match status" value="5"/>
</dbReference>
<dbReference type="SMART" id="SM00249">
    <property type="entry name" value="PHD"/>
    <property type="match status" value="4"/>
</dbReference>
<keyword evidence="7" id="KW-1185">Reference proteome</keyword>
<comment type="caution">
    <text evidence="6">The sequence shown here is derived from an EMBL/GenBank/DDBJ whole genome shotgun (WGS) entry which is preliminary data.</text>
</comment>
<dbReference type="PANTHER" id="PTHR32410:SF201">
    <property type="entry name" value="ZINC FINGER PHD-TYPE DOMAIN-CONTAINING PROTEIN"/>
    <property type="match status" value="1"/>
</dbReference>
<dbReference type="InterPro" id="IPR054483">
    <property type="entry name" value="DC1-like_CT"/>
</dbReference>
<dbReference type="InterPro" id="IPR053192">
    <property type="entry name" value="Vacuole_Formation_Reg"/>
</dbReference>
<evidence type="ECO:0000256" key="2">
    <source>
        <dbReference type="ARBA" id="ARBA00022737"/>
    </source>
</evidence>
<evidence type="ECO:0000256" key="3">
    <source>
        <dbReference type="ARBA" id="ARBA00022771"/>
    </source>
</evidence>
<keyword evidence="2" id="KW-0677">Repeat</keyword>
<protein>
    <recommendedName>
        <fullName evidence="5">Phorbol-ester/DAG-type domain-containing protein</fullName>
    </recommendedName>
</protein>
<dbReference type="Proteomes" id="UP000886595">
    <property type="component" value="Unassembled WGS sequence"/>
</dbReference>